<gene>
    <name evidence="1" type="ORF">MUDAN_MDHGFNIF_00973</name>
</gene>
<dbReference type="InterPro" id="IPR053739">
    <property type="entry name" value="Bact_Immunity_Domain_sf"/>
</dbReference>
<reference evidence="1 2" key="1">
    <citation type="submission" date="2018-11" db="EMBL/GenBank/DDBJ databases">
        <authorList>
            <person name="Wuyts S."/>
        </authorList>
    </citation>
    <scope>NUCLEOTIDE SEQUENCE [LARGE SCALE GENOMIC DNA]</scope>
    <source>
        <strain evidence="1">Lactobacillus mudanjiangensis AMBF249</strain>
    </source>
</reference>
<dbReference type="InterPro" id="IPR015046">
    <property type="entry name" value="LciA_Immunity-like"/>
</dbReference>
<dbReference type="Proteomes" id="UP000289996">
    <property type="component" value="Unassembled WGS sequence"/>
</dbReference>
<dbReference type="Pfam" id="PF08951">
    <property type="entry name" value="EntA_Immun"/>
    <property type="match status" value="1"/>
</dbReference>
<dbReference type="Gene3D" id="1.20.1440.140">
    <property type="match status" value="1"/>
</dbReference>
<evidence type="ECO:0000313" key="1">
    <source>
        <dbReference type="EMBL" id="VDG29418.1"/>
    </source>
</evidence>
<sequence length="98" mass="11233">MTKVKWYAGGQERAQVAVGLLVELVKNLIAPNERPLQELLAKYYQELVAQKSGSNLYVFDRMELAVSQCMRTNGIVLNEENRQRMTDLLALSHVYYGR</sequence>
<organism evidence="1 2">
    <name type="scientific">Lactiplantibacillus mudanjiangensis</name>
    <dbReference type="NCBI Taxonomy" id="1296538"/>
    <lineage>
        <taxon>Bacteria</taxon>
        <taxon>Bacillati</taxon>
        <taxon>Bacillota</taxon>
        <taxon>Bacilli</taxon>
        <taxon>Lactobacillales</taxon>
        <taxon>Lactobacillaceae</taxon>
        <taxon>Lactiplantibacillus</taxon>
    </lineage>
</organism>
<dbReference type="RefSeq" id="WP_225424562.1">
    <property type="nucleotide sequence ID" value="NZ_UYIE01000001.1"/>
</dbReference>
<keyword evidence="2" id="KW-1185">Reference proteome</keyword>
<dbReference type="EMBL" id="UYIG01000141">
    <property type="protein sequence ID" value="VDG29418.1"/>
    <property type="molecule type" value="Genomic_DNA"/>
</dbReference>
<evidence type="ECO:0000313" key="2">
    <source>
        <dbReference type="Proteomes" id="UP000289996"/>
    </source>
</evidence>
<dbReference type="GO" id="GO:0030153">
    <property type="term" value="P:bacteriocin immunity"/>
    <property type="evidence" value="ECO:0007669"/>
    <property type="project" value="InterPro"/>
</dbReference>
<protein>
    <submittedName>
        <fullName evidence="1">Transcription regulator [Lactobacillus plantarum JDM1]</fullName>
    </submittedName>
</protein>
<proteinExistence type="predicted"/>
<dbReference type="AlphaFoldDB" id="A0A660DZY4"/>
<accession>A0A660DZY4</accession>
<name>A0A660DZY4_9LACO</name>